<feature type="non-terminal residue" evidence="2">
    <location>
        <position position="82"/>
    </location>
</feature>
<protein>
    <submittedName>
        <fullName evidence="2">Uncharacterized protein</fullName>
    </submittedName>
</protein>
<evidence type="ECO:0000256" key="1">
    <source>
        <dbReference type="SAM" id="MobiDB-lite"/>
    </source>
</evidence>
<reference evidence="2" key="2">
    <citation type="submission" date="2013-05" db="EMBL/GenBank/DDBJ databases">
        <authorList>
            <person name="Carter J.-M."/>
            <person name="Baker S.C."/>
            <person name="Pink R."/>
            <person name="Carter D.R.F."/>
            <person name="Collins A."/>
            <person name="Tomlin J."/>
            <person name="Gibbs M."/>
            <person name="Breuker C.J."/>
        </authorList>
    </citation>
    <scope>NUCLEOTIDE SEQUENCE</scope>
    <source>
        <tissue evidence="2">Ovary</tissue>
    </source>
</reference>
<proteinExistence type="predicted"/>
<name>S4PCP0_9NEOP</name>
<feature type="region of interest" description="Disordered" evidence="1">
    <location>
        <begin position="1"/>
        <end position="25"/>
    </location>
</feature>
<accession>S4PCP0</accession>
<dbReference type="EMBL" id="GAIX01002324">
    <property type="protein sequence ID" value="JAA90236.1"/>
    <property type="molecule type" value="Transcribed_RNA"/>
</dbReference>
<organism evidence="2">
    <name type="scientific">Pararge aegeria</name>
    <name type="common">speckled wood butterfly</name>
    <dbReference type="NCBI Taxonomy" id="116150"/>
    <lineage>
        <taxon>Eukaryota</taxon>
        <taxon>Metazoa</taxon>
        <taxon>Ecdysozoa</taxon>
        <taxon>Arthropoda</taxon>
        <taxon>Hexapoda</taxon>
        <taxon>Insecta</taxon>
        <taxon>Pterygota</taxon>
        <taxon>Neoptera</taxon>
        <taxon>Endopterygota</taxon>
        <taxon>Lepidoptera</taxon>
        <taxon>Glossata</taxon>
        <taxon>Ditrysia</taxon>
        <taxon>Papilionoidea</taxon>
        <taxon>Nymphalidae</taxon>
        <taxon>Satyrinae</taxon>
        <taxon>Satyrini</taxon>
        <taxon>Parargina</taxon>
        <taxon>Pararge</taxon>
    </lineage>
</organism>
<reference evidence="2" key="1">
    <citation type="journal article" date="2013" name="BMC Genomics">
        <title>Unscrambling butterfly oogenesis.</title>
        <authorList>
            <person name="Carter J.M."/>
            <person name="Baker S.C."/>
            <person name="Pink R."/>
            <person name="Carter D.R."/>
            <person name="Collins A."/>
            <person name="Tomlin J."/>
            <person name="Gibbs M."/>
            <person name="Breuker C.J."/>
        </authorList>
    </citation>
    <scope>NUCLEOTIDE SEQUENCE</scope>
    <source>
        <tissue evidence="2">Ovary</tissue>
    </source>
</reference>
<dbReference type="AlphaFoldDB" id="S4PCP0"/>
<sequence length="82" mass="9556">MTMSTQQDMLYNQANTNAHTQNMPDTNTYDSLMQIEFLKEMNQLHILDDELLYNDLDLDSFQNSQIFNSIPNETDYGNDKNG</sequence>
<evidence type="ECO:0000313" key="2">
    <source>
        <dbReference type="EMBL" id="JAA90236.1"/>
    </source>
</evidence>